<reference evidence="2" key="1">
    <citation type="submission" date="2015-06" db="EMBL/GenBank/DDBJ databases">
        <title>Expansion of signal transduction pathways in fungi by whole-genome duplication.</title>
        <authorList>
            <consortium name="DOE Joint Genome Institute"/>
            <person name="Corrochano L.M."/>
            <person name="Kuo A."/>
            <person name="Marcet-Houben M."/>
            <person name="Polaino S."/>
            <person name="Salamov A."/>
            <person name="Villalobos J.M."/>
            <person name="Alvarez M.I."/>
            <person name="Avalos J."/>
            <person name="Benito E.P."/>
            <person name="Benoit I."/>
            <person name="Burger G."/>
            <person name="Camino L.P."/>
            <person name="Canovas D."/>
            <person name="Cerda-Olmedo E."/>
            <person name="Cheng J.-F."/>
            <person name="Dominguez A."/>
            <person name="Elias M."/>
            <person name="Eslava A.P."/>
            <person name="Glaser F."/>
            <person name="Grimwood J."/>
            <person name="Gutierrez G."/>
            <person name="Heitman J."/>
            <person name="Henrissat B."/>
            <person name="Iturriaga E.A."/>
            <person name="Lang B.F."/>
            <person name="Lavin J.L."/>
            <person name="Lee S."/>
            <person name="Li W."/>
            <person name="Lindquist E."/>
            <person name="Lopez-Garcia S."/>
            <person name="Luque E.M."/>
            <person name="Marcos A.T."/>
            <person name="Martin J."/>
            <person name="Mccluskey K."/>
            <person name="Medina H.R."/>
            <person name="Miralles-Duran A."/>
            <person name="Miyazaki A."/>
            <person name="Munoz-Torres E."/>
            <person name="Oguiza J.A."/>
            <person name="Ohm R."/>
            <person name="Olmedo M."/>
            <person name="Orejas M."/>
            <person name="Ortiz-Castellanos L."/>
            <person name="Pisabarro A.G."/>
            <person name="Rodriguez-Romero J."/>
            <person name="Ruiz-Herrera J."/>
            <person name="Ruiz-Vazquez R."/>
            <person name="Sanz C."/>
            <person name="Schackwitz W."/>
            <person name="Schmutz J."/>
            <person name="Shahriari M."/>
            <person name="Shelest E."/>
            <person name="Silva-Franco F."/>
            <person name="Soanes D."/>
            <person name="Syed K."/>
            <person name="Tagua V.G."/>
            <person name="Talbot N.J."/>
            <person name="Thon M."/>
            <person name="De Vries R.P."/>
            <person name="Wiebenga A."/>
            <person name="Yadav J.S."/>
            <person name="Braun E.L."/>
            <person name="Baker S."/>
            <person name="Garre V."/>
            <person name="Horwitz B."/>
            <person name="Torres-Martinez S."/>
            <person name="Idnurm A."/>
            <person name="Herrera-Estrella A."/>
            <person name="Gabaldon T."/>
            <person name="Grigoriev I.V."/>
        </authorList>
    </citation>
    <scope>NUCLEOTIDE SEQUENCE [LARGE SCALE GENOMIC DNA]</scope>
    <source>
        <strain evidence="2">NRRL 1555</strain>
    </source>
</reference>
<dbReference type="Proteomes" id="UP000077315">
    <property type="component" value="Unassembled WGS sequence"/>
</dbReference>
<dbReference type="GeneID" id="28993912"/>
<dbReference type="AlphaFoldDB" id="A0A167RCW1"/>
<name>A0A167RCW1_PHYB8</name>
<protein>
    <submittedName>
        <fullName evidence="2">Uncharacterized protein</fullName>
    </submittedName>
</protein>
<dbReference type="GeneID" id="28991012"/>
<evidence type="ECO:0000313" key="1">
    <source>
        <dbReference type="EMBL" id="OAD66020.1"/>
    </source>
</evidence>
<dbReference type="EMBL" id="KV441006">
    <property type="protein sequence ID" value="OAD66020.1"/>
    <property type="molecule type" value="Genomic_DNA"/>
</dbReference>
<evidence type="ECO:0000313" key="2">
    <source>
        <dbReference type="EMBL" id="OAD81367.1"/>
    </source>
</evidence>
<dbReference type="OrthoDB" id="5411816at2759"/>
<keyword evidence="3" id="KW-1185">Reference proteome</keyword>
<accession>A0A167RCW1</accession>
<gene>
    <name evidence="2" type="ORF">PHYBLDRAFT_138913</name>
    <name evidence="1" type="ORF">PHYBLDRAFT_152827</name>
</gene>
<proteinExistence type="predicted"/>
<evidence type="ECO:0000313" key="3">
    <source>
        <dbReference type="Proteomes" id="UP000077315"/>
    </source>
</evidence>
<dbReference type="RefSeq" id="XP_018299407.1">
    <property type="nucleotide sequence ID" value="XM_018430106.1"/>
</dbReference>
<sequence>MALPVAHVRPRTSKGMIDLLLPNITLLSAAVGSAPAGALPSVLLDFILHFRDQTLIPCYPW</sequence>
<dbReference type="VEuPathDB" id="FungiDB:PHYBLDRAFT_152827"/>
<dbReference type="EMBL" id="KV440971">
    <property type="protein sequence ID" value="OAD81367.1"/>
    <property type="molecule type" value="Genomic_DNA"/>
</dbReference>
<organism evidence="2 3">
    <name type="scientific">Phycomyces blakesleeanus (strain ATCC 8743b / DSM 1359 / FGSC 10004 / NBRC 33097 / NRRL 1555)</name>
    <dbReference type="NCBI Taxonomy" id="763407"/>
    <lineage>
        <taxon>Eukaryota</taxon>
        <taxon>Fungi</taxon>
        <taxon>Fungi incertae sedis</taxon>
        <taxon>Mucoromycota</taxon>
        <taxon>Mucoromycotina</taxon>
        <taxon>Mucoromycetes</taxon>
        <taxon>Mucorales</taxon>
        <taxon>Phycomycetaceae</taxon>
        <taxon>Phycomyces</taxon>
    </lineage>
</organism>
<dbReference type="RefSeq" id="XP_018284060.1">
    <property type="nucleotide sequence ID" value="XM_018433006.1"/>
</dbReference>
<dbReference type="VEuPathDB" id="FungiDB:PHYBLDRAFT_138913"/>
<reference evidence="3" key="2">
    <citation type="submission" date="2015-06" db="EMBL/GenBank/DDBJ databases">
        <title>Expansion of signal transduction pathways in fungi by whole-genome duplication.</title>
        <authorList>
            <consortium name="DOE Joint Genome Institute"/>
            <person name="Corrochano L.M."/>
            <person name="Kuo A."/>
            <person name="Marcet-Houben M."/>
            <person name="Polaino S."/>
            <person name="Salamov A."/>
            <person name="Villalobos J.M."/>
            <person name="Alvarez M.I."/>
            <person name="Avalos J."/>
            <person name="Benito E.P."/>
            <person name="Benoit I."/>
            <person name="Burger G."/>
            <person name="Camino L.P."/>
            <person name="Canovas D."/>
            <person name="Cerda-Olmedo E."/>
            <person name="Cheng J.-F."/>
            <person name="Dominguez A."/>
            <person name="Elias M."/>
            <person name="Eslava A.P."/>
            <person name="Glaser F."/>
            <person name="Grimwood J."/>
            <person name="Gutierrez G."/>
            <person name="Heitman J."/>
            <person name="Henrissat B."/>
            <person name="Iturriaga E.A."/>
            <person name="Lang B.F."/>
            <person name="Lavin J.L."/>
            <person name="Lee S."/>
            <person name="Li W."/>
            <person name="Lindquist E."/>
            <person name="Lopez-Garcia S."/>
            <person name="Luque E.M."/>
            <person name="Marcos A.T."/>
            <person name="Martin J."/>
            <person name="McCluskey K."/>
            <person name="Medina H.R."/>
            <person name="Miralles-Duran A."/>
            <person name="Miyazaki A."/>
            <person name="Munoz-Torres E."/>
            <person name="Oguiza J.A."/>
            <person name="Ohm R."/>
            <person name="Olmedo M."/>
            <person name="Orejas M."/>
            <person name="Ortiz-Castellanos L."/>
            <person name="Pisabarro A.G."/>
            <person name="Rodriguez-Romero J."/>
            <person name="Ruiz-Herrera J."/>
            <person name="Ruiz-Vazquez R."/>
            <person name="Sanz C."/>
            <person name="Schackwitz W."/>
            <person name="Schmutz J."/>
            <person name="Shahriari M."/>
            <person name="Shelest E."/>
            <person name="Silva-Franco F."/>
            <person name="Soanes D."/>
            <person name="Syed K."/>
            <person name="Tagua V.G."/>
            <person name="Talbot N.J."/>
            <person name="Thon M."/>
            <person name="De vries R.P."/>
            <person name="Wiebenga A."/>
            <person name="Yadav J.S."/>
            <person name="Braun E.L."/>
            <person name="Baker S."/>
            <person name="Garre V."/>
            <person name="Horwitz B."/>
            <person name="Torres-Martinez S."/>
            <person name="Idnurm A."/>
            <person name="Herrera-Estrella A."/>
            <person name="Gabaldon T."/>
            <person name="Grigoriev I.V."/>
        </authorList>
    </citation>
    <scope>NUCLEOTIDE SEQUENCE [LARGE SCALE GENOMIC DNA]</scope>
    <source>
        <strain evidence="3">NRRL 1555(-)</strain>
    </source>
</reference>